<dbReference type="RefSeq" id="WP_206577611.1">
    <property type="nucleotide sequence ID" value="NZ_JAFKCT010000002.1"/>
</dbReference>
<name>A0ABS3C150_9BACT</name>
<dbReference type="EMBL" id="JAFKCT010000002">
    <property type="protein sequence ID" value="MBN7810847.1"/>
    <property type="molecule type" value="Genomic_DNA"/>
</dbReference>
<evidence type="ECO:0000313" key="1">
    <source>
        <dbReference type="EMBL" id="MBN7810847.1"/>
    </source>
</evidence>
<reference evidence="1 2" key="1">
    <citation type="submission" date="2021-03" db="EMBL/GenBank/DDBJ databases">
        <title>novel species isolated from a fishpond in China.</title>
        <authorList>
            <person name="Lu H."/>
            <person name="Cai Z."/>
        </authorList>
    </citation>
    <scope>NUCLEOTIDE SEQUENCE [LARGE SCALE GENOMIC DNA]</scope>
    <source>
        <strain evidence="1 2">H41</strain>
    </source>
</reference>
<accession>A0ABS3C150</accession>
<comment type="caution">
    <text evidence="1">The sequence shown here is derived from an EMBL/GenBank/DDBJ whole genome shotgun (WGS) entry which is preliminary data.</text>
</comment>
<proteinExistence type="predicted"/>
<dbReference type="Proteomes" id="UP000664317">
    <property type="component" value="Unassembled WGS sequence"/>
</dbReference>
<organism evidence="1 2">
    <name type="scientific">Algoriphagus oliviformis</name>
    <dbReference type="NCBI Taxonomy" id="2811231"/>
    <lineage>
        <taxon>Bacteria</taxon>
        <taxon>Pseudomonadati</taxon>
        <taxon>Bacteroidota</taxon>
        <taxon>Cytophagia</taxon>
        <taxon>Cytophagales</taxon>
        <taxon>Cyclobacteriaceae</taxon>
        <taxon>Algoriphagus</taxon>
    </lineage>
</organism>
<keyword evidence="2" id="KW-1185">Reference proteome</keyword>
<gene>
    <name evidence="1" type="ORF">J0A68_07770</name>
</gene>
<evidence type="ECO:0000313" key="2">
    <source>
        <dbReference type="Proteomes" id="UP000664317"/>
    </source>
</evidence>
<evidence type="ECO:0008006" key="3">
    <source>
        <dbReference type="Google" id="ProtNLM"/>
    </source>
</evidence>
<protein>
    <recommendedName>
        <fullName evidence="3">Addiction module component</fullName>
    </recommendedName>
</protein>
<sequence>MPAVELKTQLIRLVEEIQEEDLLETLVRFLSQRNTPAGVLWDDLSESQKQEVLDAYEESEKEENLVEKTRLFRHLK</sequence>